<sequence>MRPNNARFMREFNIDGDWAVIDGCEDFYNATVHIHEGIQNPNYSPLSKKVYKLLLMFQ</sequence>
<dbReference type="Proteomes" id="UP001439008">
    <property type="component" value="Unassembled WGS sequence"/>
</dbReference>
<reference evidence="2 3" key="1">
    <citation type="journal article" date="2024" name="BMC Biol.">
        <title>Comparative genomics of Ascetosporea gives new insight into the evolutionary basis for animal parasitism in Rhizaria.</title>
        <authorList>
            <person name="Hiltunen Thoren M."/>
            <person name="Onut-Brannstrom I."/>
            <person name="Alfjorden A."/>
            <person name="Peckova H."/>
            <person name="Swords F."/>
            <person name="Hooper C."/>
            <person name="Holzer A.S."/>
            <person name="Bass D."/>
            <person name="Burki F."/>
        </authorList>
    </citation>
    <scope>NUCLEOTIDE SEQUENCE [LARGE SCALE GENOMIC DNA]</scope>
    <source>
        <strain evidence="2">20-A016</strain>
    </source>
</reference>
<name>A0ABV2AKN1_9EUKA</name>
<evidence type="ECO:0000313" key="2">
    <source>
        <dbReference type="EMBL" id="MES1920215.1"/>
    </source>
</evidence>
<dbReference type="Pfam" id="PF21269">
    <property type="entry name" value="TreT_GT1"/>
    <property type="match status" value="1"/>
</dbReference>
<gene>
    <name evidence="2" type="ORF">MHBO_001906</name>
</gene>
<evidence type="ECO:0000313" key="3">
    <source>
        <dbReference type="Proteomes" id="UP001439008"/>
    </source>
</evidence>
<keyword evidence="3" id="KW-1185">Reference proteome</keyword>
<proteinExistence type="predicted"/>
<evidence type="ECO:0000259" key="1">
    <source>
        <dbReference type="Pfam" id="PF21269"/>
    </source>
</evidence>
<protein>
    <recommendedName>
        <fullName evidence="1">Trehalose synthase N-terminal domain-containing protein</fullName>
    </recommendedName>
</protein>
<comment type="caution">
    <text evidence="2">The sequence shown here is derived from an EMBL/GenBank/DDBJ whole genome shotgun (WGS) entry which is preliminary data.</text>
</comment>
<organism evidence="2 3">
    <name type="scientific">Bonamia ostreae</name>
    <dbReference type="NCBI Taxonomy" id="126728"/>
    <lineage>
        <taxon>Eukaryota</taxon>
        <taxon>Sar</taxon>
        <taxon>Rhizaria</taxon>
        <taxon>Endomyxa</taxon>
        <taxon>Ascetosporea</taxon>
        <taxon>Haplosporida</taxon>
        <taxon>Bonamia</taxon>
    </lineage>
</organism>
<dbReference type="InterPro" id="IPR049438">
    <property type="entry name" value="TreT_GT1"/>
</dbReference>
<accession>A0ABV2AKN1</accession>
<feature type="domain" description="Trehalose synthase N-terminal" evidence="1">
    <location>
        <begin position="3"/>
        <end position="49"/>
    </location>
</feature>
<dbReference type="EMBL" id="JBDODL010000553">
    <property type="protein sequence ID" value="MES1920215.1"/>
    <property type="molecule type" value="Genomic_DNA"/>
</dbReference>
<dbReference type="Gene3D" id="3.40.50.2000">
    <property type="entry name" value="Glycogen Phosphorylase B"/>
    <property type="match status" value="1"/>
</dbReference>